<evidence type="ECO:0000256" key="5">
    <source>
        <dbReference type="ARBA" id="ARBA00023235"/>
    </source>
</evidence>
<dbReference type="GO" id="GO:0016887">
    <property type="term" value="F:ATP hydrolysis activity"/>
    <property type="evidence" value="ECO:0007669"/>
    <property type="project" value="RHEA"/>
</dbReference>
<dbReference type="InterPro" id="IPR027417">
    <property type="entry name" value="P-loop_NTPase"/>
</dbReference>
<dbReference type="InterPro" id="IPR014017">
    <property type="entry name" value="DNA_helicase_UvrD-like_C"/>
</dbReference>
<evidence type="ECO:0000256" key="3">
    <source>
        <dbReference type="ARBA" id="ARBA00022806"/>
    </source>
</evidence>
<evidence type="ECO:0000256" key="1">
    <source>
        <dbReference type="ARBA" id="ARBA00022741"/>
    </source>
</evidence>
<comment type="catalytic activity">
    <reaction evidence="6">
        <text>Couples ATP hydrolysis with the unwinding of duplex DNA by translocating in the 3'-5' direction.</text>
        <dbReference type="EC" id="5.6.2.4"/>
    </reaction>
</comment>
<protein>
    <recommendedName>
        <fullName evidence="7">DNA 3'-5' helicase</fullName>
        <ecNumber evidence="7">5.6.2.4</ecNumber>
    </recommendedName>
</protein>
<name>A0A519BI65_ACIG2</name>
<keyword evidence="3 9" id="KW-0347">Helicase</keyword>
<feature type="domain" description="UvrD-like helicase ATP-binding" evidence="10">
    <location>
        <begin position="285"/>
        <end position="511"/>
    </location>
</feature>
<evidence type="ECO:0000256" key="9">
    <source>
        <dbReference type="PROSITE-ProRule" id="PRU00560"/>
    </source>
</evidence>
<sequence length="758" mass="88350">MNLNFFKHIAFYRHNLIGTELLSSYEINYFINLLNKLNVSLSYNILDFDIYKNNLIINYNKKPLNFCLDKFLADYKNFDFLFVKNIHINNLNDAVLFNSIIDFFLNSNNVIFIPCLEGLNASILNVYDTLAANSSFSQSNYIDLFKLRLKLLCMTRLATTNEIYPQSIKKFLDLALQHNFYPKKVPEQNSEDLILDYSNNFQIIIKLNFLDKFNFNKFAYAKNNNFIQLTVYSNFYEIYFNSSSLIYKILSYIAYIQNNSNSKSSINIKSVLELNRKEYSSYLKTDLSKIQKTAVKEIDNPVIIIAGAGSGKTNVIVNKFLHLSIYISPYEILILTFTNNAAGEIKDRILKAFNLNDNTSIIKNNLKIYTYHSFFYSIIKIYYRYLGFQNLPKIYAENNCKNNACNSKIDGIYNFDDILQYVLKLFKNESILIEIAKMYKYILVDEYQDINLLSDIIIKKIDYGRGNITYAGDDDQSIYRFNGGDSINLLSFDLFYPSGKAVLLQSNYRCNESIINFSNNIIQKIDFRYPKSMILGNNINNFKNESNEKNTYSLKLKDTLLVLLNKYACDSYVFNYNTNNWISSDKYFNKIEELSDSIKLNAVNLIHFKNYSDETAFNINLFILLLTSGIKAAILTRTAKEEIEYKTLFSYYAGLPQYNNFKLKYYRNAFIGTIHKSKGMEFSFVILGSLSAANFPKVYKENNDIKAVHPFNAFYNTPFINYKNTIDDERRLFYVGTTRAKDFIFITYTGDKSSFIDF</sequence>
<dbReference type="GO" id="GO:0000725">
    <property type="term" value="P:recombinational repair"/>
    <property type="evidence" value="ECO:0007669"/>
    <property type="project" value="TreeGrafter"/>
</dbReference>
<dbReference type="CDD" id="cd17932">
    <property type="entry name" value="DEXQc_UvrD"/>
    <property type="match status" value="1"/>
</dbReference>
<evidence type="ECO:0000256" key="8">
    <source>
        <dbReference type="ARBA" id="ARBA00048988"/>
    </source>
</evidence>
<keyword evidence="2 9" id="KW-0378">Hydrolase</keyword>
<dbReference type="GO" id="GO:0005829">
    <property type="term" value="C:cytosol"/>
    <property type="evidence" value="ECO:0007669"/>
    <property type="project" value="TreeGrafter"/>
</dbReference>
<evidence type="ECO:0000259" key="10">
    <source>
        <dbReference type="PROSITE" id="PS51198"/>
    </source>
</evidence>
<gene>
    <name evidence="11" type="ORF">EVJ46_01655</name>
</gene>
<dbReference type="AlphaFoldDB" id="A0A519BI65"/>
<evidence type="ECO:0000313" key="11">
    <source>
        <dbReference type="EMBL" id="RZD16968.1"/>
    </source>
</evidence>
<evidence type="ECO:0000313" key="12">
    <source>
        <dbReference type="Proteomes" id="UP000316562"/>
    </source>
</evidence>
<dbReference type="Pfam" id="PF13361">
    <property type="entry name" value="UvrD_C"/>
    <property type="match status" value="1"/>
</dbReference>
<dbReference type="Gene3D" id="3.40.50.300">
    <property type="entry name" value="P-loop containing nucleotide triphosphate hydrolases"/>
    <property type="match status" value="3"/>
</dbReference>
<dbReference type="GO" id="GO:0005524">
    <property type="term" value="F:ATP binding"/>
    <property type="evidence" value="ECO:0007669"/>
    <property type="project" value="UniProtKB-UniRule"/>
</dbReference>
<reference evidence="11 12" key="1">
    <citation type="journal article" date="2019" name="ISME J.">
        <title>Insights into ecological role of a new deltaproteobacterial order Candidatus Acidulodesulfobacterales by metagenomics and metatranscriptomics.</title>
        <authorList>
            <person name="Tan S."/>
            <person name="Liu J."/>
            <person name="Fang Y."/>
            <person name="Hedlund B.P."/>
            <person name="Lian Z.H."/>
            <person name="Huang L.Y."/>
            <person name="Li J.T."/>
            <person name="Huang L.N."/>
            <person name="Li W.J."/>
            <person name="Jiang H.C."/>
            <person name="Dong H.L."/>
            <person name="Shu W.S."/>
        </authorList>
    </citation>
    <scope>NUCLEOTIDE SEQUENCE [LARGE SCALE GENOMIC DNA]</scope>
    <source>
        <strain evidence="11">AP2</strain>
    </source>
</reference>
<dbReference type="GO" id="GO:0043138">
    <property type="term" value="F:3'-5' DNA helicase activity"/>
    <property type="evidence" value="ECO:0007669"/>
    <property type="project" value="UniProtKB-EC"/>
</dbReference>
<comment type="caution">
    <text evidence="11">The sequence shown here is derived from an EMBL/GenBank/DDBJ whole genome shotgun (WGS) entry which is preliminary data.</text>
</comment>
<dbReference type="InterPro" id="IPR000212">
    <property type="entry name" value="DNA_helicase_UvrD/REP"/>
</dbReference>
<dbReference type="Pfam" id="PF00580">
    <property type="entry name" value="UvrD-helicase"/>
    <property type="match status" value="1"/>
</dbReference>
<evidence type="ECO:0000256" key="4">
    <source>
        <dbReference type="ARBA" id="ARBA00022840"/>
    </source>
</evidence>
<evidence type="ECO:0000256" key="6">
    <source>
        <dbReference type="ARBA" id="ARBA00034617"/>
    </source>
</evidence>
<dbReference type="PANTHER" id="PTHR11070">
    <property type="entry name" value="UVRD / RECB / PCRA DNA HELICASE FAMILY MEMBER"/>
    <property type="match status" value="1"/>
</dbReference>
<keyword evidence="1 9" id="KW-0547">Nucleotide-binding</keyword>
<dbReference type="EMBL" id="SGBC01000001">
    <property type="protein sequence ID" value="RZD16968.1"/>
    <property type="molecule type" value="Genomic_DNA"/>
</dbReference>
<evidence type="ECO:0000256" key="2">
    <source>
        <dbReference type="ARBA" id="ARBA00022801"/>
    </source>
</evidence>
<keyword evidence="4 9" id="KW-0067">ATP-binding</keyword>
<evidence type="ECO:0000256" key="7">
    <source>
        <dbReference type="ARBA" id="ARBA00034808"/>
    </source>
</evidence>
<dbReference type="GO" id="GO:0003677">
    <property type="term" value="F:DNA binding"/>
    <property type="evidence" value="ECO:0007669"/>
    <property type="project" value="InterPro"/>
</dbReference>
<keyword evidence="5" id="KW-0413">Isomerase</keyword>
<dbReference type="SUPFAM" id="SSF52540">
    <property type="entry name" value="P-loop containing nucleoside triphosphate hydrolases"/>
    <property type="match status" value="1"/>
</dbReference>
<organism evidence="11 12">
    <name type="scientific">Acididesulfobacter guangdongensis</name>
    <dbReference type="NCBI Taxonomy" id="2597225"/>
    <lineage>
        <taxon>Bacteria</taxon>
        <taxon>Deltaproteobacteria</taxon>
        <taxon>Candidatus Acidulodesulfobacterales</taxon>
        <taxon>Candidatus Acididesulfobacter</taxon>
    </lineage>
</organism>
<dbReference type="InterPro" id="IPR014016">
    <property type="entry name" value="UvrD-like_ATP-bd"/>
</dbReference>
<dbReference type="PROSITE" id="PS51198">
    <property type="entry name" value="UVRD_HELICASE_ATP_BIND"/>
    <property type="match status" value="1"/>
</dbReference>
<dbReference type="Proteomes" id="UP000316562">
    <property type="component" value="Unassembled WGS sequence"/>
</dbReference>
<proteinExistence type="predicted"/>
<dbReference type="PANTHER" id="PTHR11070:SF2">
    <property type="entry name" value="ATP-DEPENDENT DNA HELICASE SRS2"/>
    <property type="match status" value="1"/>
</dbReference>
<accession>A0A519BI65</accession>
<feature type="binding site" evidence="9">
    <location>
        <begin position="306"/>
        <end position="313"/>
    </location>
    <ligand>
        <name>ATP</name>
        <dbReference type="ChEBI" id="CHEBI:30616"/>
    </ligand>
</feature>
<comment type="catalytic activity">
    <reaction evidence="8">
        <text>ATP + H2O = ADP + phosphate + H(+)</text>
        <dbReference type="Rhea" id="RHEA:13065"/>
        <dbReference type="ChEBI" id="CHEBI:15377"/>
        <dbReference type="ChEBI" id="CHEBI:15378"/>
        <dbReference type="ChEBI" id="CHEBI:30616"/>
        <dbReference type="ChEBI" id="CHEBI:43474"/>
        <dbReference type="ChEBI" id="CHEBI:456216"/>
        <dbReference type="EC" id="5.6.2.4"/>
    </reaction>
</comment>
<dbReference type="EC" id="5.6.2.4" evidence="7"/>